<evidence type="ECO:0000256" key="2">
    <source>
        <dbReference type="ARBA" id="ARBA00022771"/>
    </source>
</evidence>
<evidence type="ECO:0000256" key="1">
    <source>
        <dbReference type="ARBA" id="ARBA00022723"/>
    </source>
</evidence>
<name>A0A9E7H9J5_9LILI</name>
<feature type="domain" description="RING-type" evidence="5">
    <location>
        <begin position="162"/>
        <end position="203"/>
    </location>
</feature>
<reference evidence="6" key="1">
    <citation type="submission" date="2022-05" db="EMBL/GenBank/DDBJ databases">
        <title>The Musa troglodytarum L. genome provides insights into the mechanism of non-climacteric behaviour and enrichment of carotenoids.</title>
        <authorList>
            <person name="Wang J."/>
        </authorList>
    </citation>
    <scope>NUCLEOTIDE SEQUENCE</scope>
    <source>
        <tissue evidence="6">Leaf</tissue>
    </source>
</reference>
<proteinExistence type="predicted"/>
<dbReference type="GO" id="GO:0005634">
    <property type="term" value="C:nucleus"/>
    <property type="evidence" value="ECO:0007669"/>
    <property type="project" value="TreeGrafter"/>
</dbReference>
<dbReference type="Proteomes" id="UP001055439">
    <property type="component" value="Chromosome 8"/>
</dbReference>
<dbReference type="InterPro" id="IPR013083">
    <property type="entry name" value="Znf_RING/FYVE/PHD"/>
</dbReference>
<evidence type="ECO:0000256" key="3">
    <source>
        <dbReference type="ARBA" id="ARBA00022833"/>
    </source>
</evidence>
<keyword evidence="2 4" id="KW-0863">Zinc-finger</keyword>
<gene>
    <name evidence="6" type="ORF">MUK42_05989</name>
</gene>
<dbReference type="PANTHER" id="PTHR45931">
    <property type="entry name" value="SI:CH211-59O9.10"/>
    <property type="match status" value="1"/>
</dbReference>
<organism evidence="6 7">
    <name type="scientific">Musa troglodytarum</name>
    <name type="common">fe'i banana</name>
    <dbReference type="NCBI Taxonomy" id="320322"/>
    <lineage>
        <taxon>Eukaryota</taxon>
        <taxon>Viridiplantae</taxon>
        <taxon>Streptophyta</taxon>
        <taxon>Embryophyta</taxon>
        <taxon>Tracheophyta</taxon>
        <taxon>Spermatophyta</taxon>
        <taxon>Magnoliopsida</taxon>
        <taxon>Liliopsida</taxon>
        <taxon>Zingiberales</taxon>
        <taxon>Musaceae</taxon>
        <taxon>Musa</taxon>
    </lineage>
</organism>
<dbReference type="PROSITE" id="PS50089">
    <property type="entry name" value="ZF_RING_2"/>
    <property type="match status" value="1"/>
</dbReference>
<dbReference type="GO" id="GO:0061630">
    <property type="term" value="F:ubiquitin protein ligase activity"/>
    <property type="evidence" value="ECO:0007669"/>
    <property type="project" value="TreeGrafter"/>
</dbReference>
<sequence>MEGMQAPPPSHGSSVPVVIKLRYSVLHFFGGGVTVQPPSTCRYFLFELSEFLHQESRRRAVSLLLSHINVHSGDFSVAQFLEDNFNTLSDDLVEIAMGSGRGIETEIDALFITVWGEEEDSFDYDLGRGGQFGGVPASSDSIAKLQAVRYEHGGGDFRESSCMICFEGFEVGMEVTRMPCMHVFHGDCLTRWLERSRLCPLCRHQLLPASADP</sequence>
<dbReference type="AlphaFoldDB" id="A0A9E7H9J5"/>
<dbReference type="SMART" id="SM00744">
    <property type="entry name" value="RINGv"/>
    <property type="match status" value="1"/>
</dbReference>
<evidence type="ECO:0000313" key="7">
    <source>
        <dbReference type="Proteomes" id="UP001055439"/>
    </source>
</evidence>
<keyword evidence="3" id="KW-0862">Zinc</keyword>
<evidence type="ECO:0000256" key="4">
    <source>
        <dbReference type="PROSITE-ProRule" id="PRU00175"/>
    </source>
</evidence>
<accession>A0A9E7H9J5</accession>
<dbReference type="SMART" id="SM00184">
    <property type="entry name" value="RING"/>
    <property type="match status" value="1"/>
</dbReference>
<dbReference type="InterPro" id="IPR051834">
    <property type="entry name" value="RING_finger_E3_ligase"/>
</dbReference>
<dbReference type="GO" id="GO:0008270">
    <property type="term" value="F:zinc ion binding"/>
    <property type="evidence" value="ECO:0007669"/>
    <property type="project" value="UniProtKB-KW"/>
</dbReference>
<evidence type="ECO:0000313" key="6">
    <source>
        <dbReference type="EMBL" id="URE29355.1"/>
    </source>
</evidence>
<protein>
    <submittedName>
        <fullName evidence="6">RING</fullName>
    </submittedName>
</protein>
<dbReference type="Pfam" id="PF13639">
    <property type="entry name" value="zf-RING_2"/>
    <property type="match status" value="1"/>
</dbReference>
<dbReference type="InterPro" id="IPR001841">
    <property type="entry name" value="Znf_RING"/>
</dbReference>
<dbReference type="InterPro" id="IPR011016">
    <property type="entry name" value="Znf_RING-CH"/>
</dbReference>
<keyword evidence="7" id="KW-1185">Reference proteome</keyword>
<dbReference type="GO" id="GO:0006511">
    <property type="term" value="P:ubiquitin-dependent protein catabolic process"/>
    <property type="evidence" value="ECO:0007669"/>
    <property type="project" value="TreeGrafter"/>
</dbReference>
<dbReference type="OrthoDB" id="693546at2759"/>
<dbReference type="EMBL" id="CP097510">
    <property type="protein sequence ID" value="URE29355.1"/>
    <property type="molecule type" value="Genomic_DNA"/>
</dbReference>
<keyword evidence="1" id="KW-0479">Metal-binding</keyword>
<dbReference type="SUPFAM" id="SSF57850">
    <property type="entry name" value="RING/U-box"/>
    <property type="match status" value="1"/>
</dbReference>
<evidence type="ECO:0000259" key="5">
    <source>
        <dbReference type="PROSITE" id="PS50089"/>
    </source>
</evidence>
<dbReference type="PANTHER" id="PTHR45931:SF16">
    <property type="entry name" value="RING_U-BOX SUPERFAMILY PROTEIN"/>
    <property type="match status" value="1"/>
</dbReference>
<dbReference type="Gene3D" id="3.30.40.10">
    <property type="entry name" value="Zinc/RING finger domain, C3HC4 (zinc finger)"/>
    <property type="match status" value="1"/>
</dbReference>